<dbReference type="STRING" id="1385512.N784_15655"/>
<organism evidence="1 2">
    <name type="scientific">Pontibacillus litoralis JSM 072002</name>
    <dbReference type="NCBI Taxonomy" id="1385512"/>
    <lineage>
        <taxon>Bacteria</taxon>
        <taxon>Bacillati</taxon>
        <taxon>Bacillota</taxon>
        <taxon>Bacilli</taxon>
        <taxon>Bacillales</taxon>
        <taxon>Bacillaceae</taxon>
        <taxon>Pontibacillus</taxon>
    </lineage>
</organism>
<dbReference type="Pfam" id="PF08892">
    <property type="entry name" value="YqcI_YcgG"/>
    <property type="match status" value="1"/>
</dbReference>
<dbReference type="OrthoDB" id="112290at2"/>
<name>A0A0A5G2S9_9BACI</name>
<evidence type="ECO:0000313" key="2">
    <source>
        <dbReference type="Proteomes" id="UP000030401"/>
    </source>
</evidence>
<comment type="caution">
    <text evidence="1">The sequence shown here is derived from an EMBL/GenBank/DDBJ whole genome shotgun (WGS) entry which is preliminary data.</text>
</comment>
<dbReference type="RefSeq" id="WP_036833499.1">
    <property type="nucleotide sequence ID" value="NZ_AVPG01000007.1"/>
</dbReference>
<proteinExistence type="predicted"/>
<dbReference type="Proteomes" id="UP000030401">
    <property type="component" value="Unassembled WGS sequence"/>
</dbReference>
<sequence>MESRIKHLAETSLPRKMPTWGYDVFEQFATDMLSGNNPFPYLLNLDGIKRRQTRFVFIDSISRQNHIQQLANKLTSFVQQHHRYGDHTALIAFFQPTLQYTYTYEVMFKNVLTQLTTFNDIEWPLDHDFSFCDYWCEFFYKGVAMNVVCSAPTYFAFIIVFKPTDT</sequence>
<gene>
    <name evidence="1" type="ORF">N784_15655</name>
</gene>
<dbReference type="PANTHER" id="PTHR40045">
    <property type="entry name" value="YCGG FAMILY PROTEIN"/>
    <property type="match status" value="1"/>
</dbReference>
<dbReference type="AlphaFoldDB" id="A0A0A5G2S9"/>
<protein>
    <submittedName>
        <fullName evidence="1">Uncharacterized protein</fullName>
    </submittedName>
</protein>
<reference evidence="1 2" key="1">
    <citation type="submission" date="2013-08" db="EMBL/GenBank/DDBJ databases">
        <authorList>
            <person name="Huang J."/>
            <person name="Wang G."/>
        </authorList>
    </citation>
    <scope>NUCLEOTIDE SEQUENCE [LARGE SCALE GENOMIC DNA]</scope>
    <source>
        <strain evidence="1 2">JSM 072002</strain>
    </source>
</reference>
<accession>A0A0A5G2S9</accession>
<keyword evidence="2" id="KW-1185">Reference proteome</keyword>
<dbReference type="EMBL" id="AVPG01000007">
    <property type="protein sequence ID" value="KGX87396.1"/>
    <property type="molecule type" value="Genomic_DNA"/>
</dbReference>
<dbReference type="eggNOG" id="COG3403">
    <property type="taxonomic scope" value="Bacteria"/>
</dbReference>
<dbReference type="InterPro" id="IPR014988">
    <property type="entry name" value="Uncharacterised_YqcI/YcgG"/>
</dbReference>
<evidence type="ECO:0000313" key="1">
    <source>
        <dbReference type="EMBL" id="KGX87396.1"/>
    </source>
</evidence>
<dbReference type="PANTHER" id="PTHR40045:SF1">
    <property type="entry name" value="YQCI_YCGG FAMILY PROTEIN"/>
    <property type="match status" value="1"/>
</dbReference>